<feature type="region of interest" description="Disordered" evidence="6">
    <location>
        <begin position="36"/>
        <end position="59"/>
    </location>
</feature>
<evidence type="ECO:0000256" key="2">
    <source>
        <dbReference type="ARBA" id="ARBA00005308"/>
    </source>
</evidence>
<feature type="transmembrane region" description="Helical" evidence="7">
    <location>
        <begin position="7"/>
        <end position="28"/>
    </location>
</feature>
<organism evidence="8 9">
    <name type="scientific">Pleurodeles waltl</name>
    <name type="common">Iberian ribbed newt</name>
    <dbReference type="NCBI Taxonomy" id="8319"/>
    <lineage>
        <taxon>Eukaryota</taxon>
        <taxon>Metazoa</taxon>
        <taxon>Chordata</taxon>
        <taxon>Craniata</taxon>
        <taxon>Vertebrata</taxon>
        <taxon>Euteleostomi</taxon>
        <taxon>Amphibia</taxon>
        <taxon>Batrachia</taxon>
        <taxon>Caudata</taxon>
        <taxon>Salamandroidea</taxon>
        <taxon>Salamandridae</taxon>
        <taxon>Pleurodelinae</taxon>
        <taxon>Pleurodeles</taxon>
    </lineage>
</organism>
<protein>
    <recommendedName>
        <fullName evidence="10">Transmembrane protein 200A</fullName>
    </recommendedName>
</protein>
<keyword evidence="9" id="KW-1185">Reference proteome</keyword>
<comment type="caution">
    <text evidence="8">The sequence shown here is derived from an EMBL/GenBank/DDBJ whole genome shotgun (WGS) entry which is preliminary data.</text>
</comment>
<keyword evidence="4 7" id="KW-1133">Transmembrane helix</keyword>
<dbReference type="GO" id="GO:0016020">
    <property type="term" value="C:membrane"/>
    <property type="evidence" value="ECO:0007669"/>
    <property type="project" value="UniProtKB-SubCell"/>
</dbReference>
<keyword evidence="3 7" id="KW-0812">Transmembrane</keyword>
<sequence length="391" mass="42698">MRSTSGAFVIFGISVVLLGMTIAVIGYWPQRAHSGTPSDVPANSSQVPEAKSSATVQSRSLPHTDRLKLIGPVIMGVGLFIFICANTMLYENRDMETRLLVQKNLYSMAVGLPCDSSGDLKYCQQKTDMPQLQSGPEEVFHDIDLPSCVPQPCTSPIHKWAECCGSYGLQTPALLLHHNGISPSISLRSVYSDSSNSLHGNICLPAKHGAAGRRVSSSANLVSPPVIKVNNCIVESPDVAQLANKGEPNNSKSTEHSARYSWNILPRIRHSSKEDELDGSHVVIDVDNVAPSKPLGSGFLSPECAKRAYSSDMHLNNVGHSKSFDLGRQGIRLVTNPQQRRNRSWPRLDHINFIGYNKLDNGNEVEETFMKQSEPTICKGTISQETIGHMV</sequence>
<dbReference type="InterPro" id="IPR018787">
    <property type="entry name" value="DUF2371_TMEM200"/>
</dbReference>
<evidence type="ECO:0000256" key="1">
    <source>
        <dbReference type="ARBA" id="ARBA00004141"/>
    </source>
</evidence>
<dbReference type="AlphaFoldDB" id="A0AAV7THC0"/>
<evidence type="ECO:0000256" key="7">
    <source>
        <dbReference type="SAM" id="Phobius"/>
    </source>
</evidence>
<comment type="subcellular location">
    <subcellularLocation>
        <location evidence="1">Membrane</location>
        <topology evidence="1">Multi-pass membrane protein</topology>
    </subcellularLocation>
</comment>
<dbReference type="PANTHER" id="PTHR31815">
    <property type="entry name" value="AGAP005329-PA"/>
    <property type="match status" value="1"/>
</dbReference>
<reference evidence="8" key="1">
    <citation type="journal article" date="2022" name="bioRxiv">
        <title>Sequencing and chromosome-scale assembly of the giantPleurodeles waltlgenome.</title>
        <authorList>
            <person name="Brown T."/>
            <person name="Elewa A."/>
            <person name="Iarovenko S."/>
            <person name="Subramanian E."/>
            <person name="Araus A.J."/>
            <person name="Petzold A."/>
            <person name="Susuki M."/>
            <person name="Suzuki K.-i.T."/>
            <person name="Hayashi T."/>
            <person name="Toyoda A."/>
            <person name="Oliveira C."/>
            <person name="Osipova E."/>
            <person name="Leigh N.D."/>
            <person name="Simon A."/>
            <person name="Yun M.H."/>
        </authorList>
    </citation>
    <scope>NUCLEOTIDE SEQUENCE</scope>
    <source>
        <strain evidence="8">20211129_DDA</strain>
        <tissue evidence="8">Liver</tissue>
    </source>
</reference>
<evidence type="ECO:0000256" key="4">
    <source>
        <dbReference type="ARBA" id="ARBA00022989"/>
    </source>
</evidence>
<evidence type="ECO:0008006" key="10">
    <source>
        <dbReference type="Google" id="ProtNLM"/>
    </source>
</evidence>
<dbReference type="EMBL" id="JANPWB010000006">
    <property type="protein sequence ID" value="KAJ1175969.1"/>
    <property type="molecule type" value="Genomic_DNA"/>
</dbReference>
<keyword evidence="5 7" id="KW-0472">Membrane</keyword>
<gene>
    <name evidence="8" type="ORF">NDU88_001254</name>
</gene>
<evidence type="ECO:0000256" key="5">
    <source>
        <dbReference type="ARBA" id="ARBA00023136"/>
    </source>
</evidence>
<dbReference type="Proteomes" id="UP001066276">
    <property type="component" value="Chromosome 3_2"/>
</dbReference>
<evidence type="ECO:0000256" key="3">
    <source>
        <dbReference type="ARBA" id="ARBA00022692"/>
    </source>
</evidence>
<dbReference type="PANTHER" id="PTHR31815:SF3">
    <property type="entry name" value="TRANSMEMBRANE PROTEIN 200B"/>
    <property type="match status" value="1"/>
</dbReference>
<feature type="transmembrane region" description="Helical" evidence="7">
    <location>
        <begin position="69"/>
        <end position="90"/>
    </location>
</feature>
<dbReference type="Pfam" id="PF10177">
    <property type="entry name" value="DUF2371"/>
    <property type="match status" value="1"/>
</dbReference>
<evidence type="ECO:0000313" key="9">
    <source>
        <dbReference type="Proteomes" id="UP001066276"/>
    </source>
</evidence>
<name>A0AAV7THC0_PLEWA</name>
<evidence type="ECO:0000313" key="8">
    <source>
        <dbReference type="EMBL" id="KAJ1175969.1"/>
    </source>
</evidence>
<accession>A0AAV7THC0</accession>
<proteinExistence type="inferred from homology"/>
<evidence type="ECO:0000256" key="6">
    <source>
        <dbReference type="SAM" id="MobiDB-lite"/>
    </source>
</evidence>
<comment type="similarity">
    <text evidence="2">Belongs to the TMEM200 family.</text>
</comment>